<gene>
    <name evidence="3" type="ORF">C1SCF055_LOCUS38278</name>
</gene>
<dbReference type="PROSITE" id="PS00636">
    <property type="entry name" value="DNAJ_1"/>
    <property type="match status" value="1"/>
</dbReference>
<dbReference type="OrthoDB" id="434024at2759"/>
<dbReference type="PANTHER" id="PTHR44825">
    <property type="match status" value="1"/>
</dbReference>
<proteinExistence type="predicted"/>
<evidence type="ECO:0000313" key="5">
    <source>
        <dbReference type="Proteomes" id="UP001152797"/>
    </source>
</evidence>
<dbReference type="InterPro" id="IPR001623">
    <property type="entry name" value="DnaJ_domain"/>
</dbReference>
<dbReference type="SMART" id="SM00271">
    <property type="entry name" value="DnaJ"/>
    <property type="match status" value="1"/>
</dbReference>
<evidence type="ECO:0000256" key="1">
    <source>
        <dbReference type="SAM" id="MobiDB-lite"/>
    </source>
</evidence>
<feature type="compositionally biased region" description="Polar residues" evidence="1">
    <location>
        <begin position="122"/>
        <end position="135"/>
    </location>
</feature>
<comment type="caution">
    <text evidence="3">The sequence shown here is derived from an EMBL/GenBank/DDBJ whole genome shotgun (WGS) entry which is preliminary data.</text>
</comment>
<protein>
    <submittedName>
        <fullName evidence="4">Hypoxia up-regulated protein 1</fullName>
    </submittedName>
</protein>
<feature type="region of interest" description="Disordered" evidence="1">
    <location>
        <begin position="379"/>
        <end position="401"/>
    </location>
</feature>
<dbReference type="Pfam" id="PF00226">
    <property type="entry name" value="DnaJ"/>
    <property type="match status" value="1"/>
</dbReference>
<dbReference type="Gene3D" id="1.10.287.110">
    <property type="entry name" value="DnaJ domain"/>
    <property type="match status" value="1"/>
</dbReference>
<feature type="domain" description="J" evidence="2">
    <location>
        <begin position="3"/>
        <end position="64"/>
    </location>
</feature>
<reference evidence="4 5" key="2">
    <citation type="submission" date="2024-05" db="EMBL/GenBank/DDBJ databases">
        <authorList>
            <person name="Chen Y."/>
            <person name="Shah S."/>
            <person name="Dougan E. K."/>
            <person name="Thang M."/>
            <person name="Chan C."/>
        </authorList>
    </citation>
    <scope>NUCLEOTIDE SEQUENCE [LARGE SCALE GENOMIC DNA]</scope>
</reference>
<keyword evidence="5" id="KW-1185">Reference proteome</keyword>
<dbReference type="SUPFAM" id="SSF46565">
    <property type="entry name" value="Chaperone J-domain"/>
    <property type="match status" value="1"/>
</dbReference>
<feature type="compositionally biased region" description="Basic and acidic residues" evidence="1">
    <location>
        <begin position="106"/>
        <end position="118"/>
    </location>
</feature>
<evidence type="ECO:0000259" key="2">
    <source>
        <dbReference type="PROSITE" id="PS50076"/>
    </source>
</evidence>
<dbReference type="AlphaFoldDB" id="A0A9P1GHE5"/>
<dbReference type="PANTHER" id="PTHR44825:SF1">
    <property type="entry name" value="DNAJ HOMOLOG SUBFAMILY C MEMBER 4"/>
    <property type="match status" value="1"/>
</dbReference>
<dbReference type="InterPro" id="IPR036869">
    <property type="entry name" value="J_dom_sf"/>
</dbReference>
<dbReference type="InterPro" id="IPR052763">
    <property type="entry name" value="DnaJ_C4"/>
</dbReference>
<reference evidence="3" key="1">
    <citation type="submission" date="2022-10" db="EMBL/GenBank/DDBJ databases">
        <authorList>
            <person name="Chen Y."/>
            <person name="Dougan E. K."/>
            <person name="Chan C."/>
            <person name="Rhodes N."/>
            <person name="Thang M."/>
        </authorList>
    </citation>
    <scope>NUCLEOTIDE SEQUENCE</scope>
</reference>
<feature type="region of interest" description="Disordered" evidence="1">
    <location>
        <begin position="62"/>
        <end position="138"/>
    </location>
</feature>
<dbReference type="CDD" id="cd06257">
    <property type="entry name" value="DnaJ"/>
    <property type="match status" value="1"/>
</dbReference>
<evidence type="ECO:0000313" key="4">
    <source>
        <dbReference type="EMBL" id="CAL4800600.1"/>
    </source>
</evidence>
<name>A0A9P1GHE5_9DINO</name>
<evidence type="ECO:0000313" key="3">
    <source>
        <dbReference type="EMBL" id="CAI4013288.1"/>
    </source>
</evidence>
<dbReference type="EMBL" id="CAMXCT010005791">
    <property type="protein sequence ID" value="CAI4013288.1"/>
    <property type="molecule type" value="Genomic_DNA"/>
</dbReference>
<organism evidence="3">
    <name type="scientific">Cladocopium goreaui</name>
    <dbReference type="NCBI Taxonomy" id="2562237"/>
    <lineage>
        <taxon>Eukaryota</taxon>
        <taxon>Sar</taxon>
        <taxon>Alveolata</taxon>
        <taxon>Dinophyceae</taxon>
        <taxon>Suessiales</taxon>
        <taxon>Symbiodiniaceae</taxon>
        <taxon>Cladocopium</taxon>
    </lineage>
</organism>
<dbReference type="PRINTS" id="PR00625">
    <property type="entry name" value="JDOMAIN"/>
</dbReference>
<sequence length="559" mass="63876">MQCLYKTLDLLPTATDNEIRSAYRRCALSTHPDKGGSAEAFRSVVHAFEILVDASRRATYDQLRCRSKSSSTAPGKKAPPRNKRKAESSTSTAKPAVAKDKPKRAPAKDARAPKESPKQHKSQPPQNTEMNTNMGCNPMDHQELYRRLLRLLKKQALEELEKLSEGDLNAFAQFLASQEADEILSKLCESRRCKPRILALQDLPKTRKLSAVRAVSKKRFTNKTPKAPKRKTLVKTDANRPARAAKPLVKGISCNKRNNNYQTHICLCTNLMIMTQTVKDLGAAIDMHISLVQIRQHVEVGLEEGKDFRQVALDAMEAVRKERAAAGAEEMRLSFRSAFRKEYTLTTHDLDTAIQDWRRITGQQEPLSGLSIKALREQEKARKQAEKQAEREDQRAEKLERARQKLQQREWKLMARQRRQEQQQARLEARQKRHEELHGKRLAFARIKHGRLQAMVLALQARFQKIRRQKLLKSWGVPELPEGLQLSSFQSADDSLCATLRLSDGTEAVGPYRKNFQQAVRELQELRALQQHRGDEALQQEMQRRDVDAMTAFFVQSIS</sequence>
<accession>A0A9P1GHE5</accession>
<dbReference type="EMBL" id="CAMXCT030005791">
    <property type="protein sequence ID" value="CAL4800600.1"/>
    <property type="molecule type" value="Genomic_DNA"/>
</dbReference>
<dbReference type="InterPro" id="IPR018253">
    <property type="entry name" value="DnaJ_domain_CS"/>
</dbReference>
<dbReference type="PROSITE" id="PS50076">
    <property type="entry name" value="DNAJ_2"/>
    <property type="match status" value="1"/>
</dbReference>
<dbReference type="Proteomes" id="UP001152797">
    <property type="component" value="Unassembled WGS sequence"/>
</dbReference>
<dbReference type="EMBL" id="CAMXCT020005791">
    <property type="protein sequence ID" value="CAL1166663.1"/>
    <property type="molecule type" value="Genomic_DNA"/>
</dbReference>